<keyword evidence="3" id="KW-1015">Disulfide bond</keyword>
<comment type="caution">
    <text evidence="4">The sequence shown here is derived from an EMBL/GenBank/DDBJ whole genome shotgun (WGS) entry which is preliminary data.</text>
</comment>
<sequence length="239" mass="26042">MLSSINQRSFKVRRATTKACDLVARVCRSRGSKMRTAFMKMLNSRVIRLTLAALVVQAFVATMFVDATFDRGIASPNAPLRPNFRLQSSEGSIVDSHLLRGRPYLLFFGFANCPAICPTTLMETQALLREAGAATHTFPIYFVSVDPARDTPEALRDFVRGFGDNVLGLMGSDEDVAAAAKSVRVYFSKSKNASSESLDHSALVYLVSSGGEVVSTVSVDEPKASALYKIRTLSVFGRL</sequence>
<keyword evidence="2" id="KW-0479">Metal-binding</keyword>
<dbReference type="Proteomes" id="UP000268623">
    <property type="component" value="Unassembled WGS sequence"/>
</dbReference>
<feature type="disulfide bond" description="Redox-active" evidence="3">
    <location>
        <begin position="113"/>
        <end position="117"/>
    </location>
</feature>
<dbReference type="AlphaFoldDB" id="A0A3M9XLZ9"/>
<evidence type="ECO:0000313" key="4">
    <source>
        <dbReference type="EMBL" id="RNJ49034.1"/>
    </source>
</evidence>
<dbReference type="EMBL" id="QWDD01000001">
    <property type="protein sequence ID" value="RNJ49034.1"/>
    <property type="molecule type" value="Genomic_DNA"/>
</dbReference>
<feature type="binding site" evidence="2">
    <location>
        <position position="113"/>
    </location>
    <ligand>
        <name>Cu cation</name>
        <dbReference type="ChEBI" id="CHEBI:23378"/>
    </ligand>
</feature>
<dbReference type="InterPro" id="IPR036249">
    <property type="entry name" value="Thioredoxin-like_sf"/>
</dbReference>
<dbReference type="GO" id="GO:0046872">
    <property type="term" value="F:metal ion binding"/>
    <property type="evidence" value="ECO:0007669"/>
    <property type="project" value="UniProtKB-KW"/>
</dbReference>
<dbReference type="Pfam" id="PF02630">
    <property type="entry name" value="SCO1-SenC"/>
    <property type="match status" value="1"/>
</dbReference>
<evidence type="ECO:0000256" key="2">
    <source>
        <dbReference type="PIRSR" id="PIRSR603782-1"/>
    </source>
</evidence>
<accession>A0A3M9XLZ9</accession>
<dbReference type="PANTHER" id="PTHR12151:SF25">
    <property type="entry name" value="LINALOOL DEHYDRATASE_ISOMERASE DOMAIN-CONTAINING PROTEIN"/>
    <property type="match status" value="1"/>
</dbReference>
<evidence type="ECO:0000313" key="5">
    <source>
        <dbReference type="Proteomes" id="UP000268623"/>
    </source>
</evidence>
<dbReference type="CDD" id="cd02968">
    <property type="entry name" value="SCO"/>
    <property type="match status" value="1"/>
</dbReference>
<feature type="binding site" evidence="2">
    <location>
        <position position="200"/>
    </location>
    <ligand>
        <name>Cu cation</name>
        <dbReference type="ChEBI" id="CHEBI:23378"/>
    </ligand>
</feature>
<evidence type="ECO:0000256" key="1">
    <source>
        <dbReference type="ARBA" id="ARBA00010996"/>
    </source>
</evidence>
<feature type="binding site" evidence="2">
    <location>
        <position position="117"/>
    </location>
    <ligand>
        <name>Cu cation</name>
        <dbReference type="ChEBI" id="CHEBI:23378"/>
    </ligand>
</feature>
<organism evidence="4 5">
    <name type="scientific">Methylocystis hirsuta</name>
    <dbReference type="NCBI Taxonomy" id="369798"/>
    <lineage>
        <taxon>Bacteria</taxon>
        <taxon>Pseudomonadati</taxon>
        <taxon>Pseudomonadota</taxon>
        <taxon>Alphaproteobacteria</taxon>
        <taxon>Hyphomicrobiales</taxon>
        <taxon>Methylocystaceae</taxon>
        <taxon>Methylocystis</taxon>
    </lineage>
</organism>
<gene>
    <name evidence="4" type="ORF">D1O30_04830</name>
</gene>
<dbReference type="OrthoDB" id="9790194at2"/>
<keyword evidence="2" id="KW-0186">Copper</keyword>
<name>A0A3M9XLZ9_9HYPH</name>
<dbReference type="PANTHER" id="PTHR12151">
    <property type="entry name" value="ELECTRON TRANSPORT PROTIN SCO1/SENC FAMILY MEMBER"/>
    <property type="match status" value="1"/>
</dbReference>
<proteinExistence type="inferred from homology"/>
<protein>
    <submittedName>
        <fullName evidence="4">SCO family protein</fullName>
    </submittedName>
</protein>
<dbReference type="Gene3D" id="3.40.30.10">
    <property type="entry name" value="Glutaredoxin"/>
    <property type="match status" value="1"/>
</dbReference>
<dbReference type="InterPro" id="IPR003782">
    <property type="entry name" value="SCO1/SenC"/>
</dbReference>
<reference evidence="4 5" key="1">
    <citation type="submission" date="2018-08" db="EMBL/GenBank/DDBJ databases">
        <title>Genome sequence of Methylocystis hirsuta CSC1, a methanotroph able to accumulate PHAs.</title>
        <authorList>
            <person name="Bordel S."/>
            <person name="Rodriguez E."/>
            <person name="Gancedo J."/>
            <person name="Munoz R."/>
        </authorList>
    </citation>
    <scope>NUCLEOTIDE SEQUENCE [LARGE SCALE GENOMIC DNA]</scope>
    <source>
        <strain evidence="4 5">CSC1</strain>
    </source>
</reference>
<comment type="similarity">
    <text evidence="1">Belongs to the SCO1/2 family.</text>
</comment>
<keyword evidence="5" id="KW-1185">Reference proteome</keyword>
<dbReference type="SUPFAM" id="SSF52833">
    <property type="entry name" value="Thioredoxin-like"/>
    <property type="match status" value="1"/>
</dbReference>
<evidence type="ECO:0000256" key="3">
    <source>
        <dbReference type="PIRSR" id="PIRSR603782-2"/>
    </source>
</evidence>